<keyword evidence="5" id="KW-0378">Hydrolase</keyword>
<evidence type="ECO:0000313" key="5">
    <source>
        <dbReference type="EMBL" id="GIP61318.1"/>
    </source>
</evidence>
<feature type="domain" description="Type I restriction modification DNA specificity" evidence="4">
    <location>
        <begin position="12"/>
        <end position="189"/>
    </location>
</feature>
<dbReference type="PANTHER" id="PTHR30408">
    <property type="entry name" value="TYPE-1 RESTRICTION ENZYME ECOKI SPECIFICITY PROTEIN"/>
    <property type="match status" value="1"/>
</dbReference>
<keyword evidence="5" id="KW-0255">Endonuclease</keyword>
<protein>
    <submittedName>
        <fullName evidence="5">Restriction endonuclease</fullName>
    </submittedName>
</protein>
<keyword evidence="6" id="KW-1185">Reference proteome</keyword>
<sequence length="443" mass="50491">MSFEPFNGVTPPNEWKTRLVKDIAVVNERSIKKSDRIDTIQYIDIAAVNHRNIDQLQTFKLNDAPSRARRIVQDNDILISTVRPNLKHYTMIRKAEPDMIASTGFAVVSPKRVHPDFLYYYLTSDSYTRYLTQIAEGQTSAYPAFNSDIIENTVIYLPPENEQCEIGEMLASVDKKIELNNAINKNLEEMAQALFKRWFVDFEFPNENGEPYKSSGGEFEESELGLIPRGWKVKKISEVTNIVRGASPRPIQDYIDSKGMPWIKISDATEANSKFIVKTKEFIKKAGISKSRKINPGTLILSNSATPGIPMFVLIEACVHDGWLIFKDFFGVSKEFLYYFLLREREGIVSLSNGSVFRNLKTDILKNYKIIIPKDSVLMQADVIFKSINESIASRIYQNEQLAELRDTLLPKLMSGEIRVPVEQDHSVPDLPMVAERSANYQP</sequence>
<dbReference type="Pfam" id="PF01420">
    <property type="entry name" value="Methylase_S"/>
    <property type="match status" value="2"/>
</dbReference>
<organism evidence="5 6">
    <name type="scientific">Paenibacillus woosongensis</name>
    <dbReference type="NCBI Taxonomy" id="307580"/>
    <lineage>
        <taxon>Bacteria</taxon>
        <taxon>Bacillati</taxon>
        <taxon>Bacillota</taxon>
        <taxon>Bacilli</taxon>
        <taxon>Bacillales</taxon>
        <taxon>Paenibacillaceae</taxon>
        <taxon>Paenibacillus</taxon>
    </lineage>
</organism>
<dbReference type="InterPro" id="IPR052021">
    <property type="entry name" value="Type-I_RS_S_subunit"/>
</dbReference>
<dbReference type="GO" id="GO:0004519">
    <property type="term" value="F:endonuclease activity"/>
    <property type="evidence" value="ECO:0007669"/>
    <property type="project" value="UniProtKB-KW"/>
</dbReference>
<dbReference type="PANTHER" id="PTHR30408:SF13">
    <property type="entry name" value="TYPE I RESTRICTION ENZYME HINDI SPECIFICITY SUBUNIT"/>
    <property type="match status" value="1"/>
</dbReference>
<keyword evidence="3" id="KW-0238">DNA-binding</keyword>
<dbReference type="EMBL" id="BOSM01000017">
    <property type="protein sequence ID" value="GIP61318.1"/>
    <property type="molecule type" value="Genomic_DNA"/>
</dbReference>
<evidence type="ECO:0000313" key="6">
    <source>
        <dbReference type="Proteomes" id="UP000681290"/>
    </source>
</evidence>
<evidence type="ECO:0000256" key="3">
    <source>
        <dbReference type="ARBA" id="ARBA00023125"/>
    </source>
</evidence>
<reference evidence="5 6" key="1">
    <citation type="submission" date="2021-03" db="EMBL/GenBank/DDBJ databases">
        <title>Antimicrobial resistance genes in bacteria isolated from Japanese honey, and their potential for conferring macrolide and lincosamide resistance in the American foulbrood pathogen Paenibacillus larvae.</title>
        <authorList>
            <person name="Okamoto M."/>
            <person name="Kumagai M."/>
            <person name="Kanamori H."/>
            <person name="Takamatsu D."/>
        </authorList>
    </citation>
    <scope>NUCLEOTIDE SEQUENCE [LARGE SCALE GENOMIC DNA]</scope>
    <source>
        <strain evidence="5 6">J15TS10</strain>
    </source>
</reference>
<name>A0ABQ4MZI0_9BACL</name>
<dbReference type="InterPro" id="IPR044946">
    <property type="entry name" value="Restrct_endonuc_typeI_TRD_sf"/>
</dbReference>
<proteinExistence type="inferred from homology"/>
<dbReference type="CDD" id="cd17283">
    <property type="entry name" value="RMtype1_S_Hpy180ORF7835P_TRD2-CR2_like"/>
    <property type="match status" value="1"/>
</dbReference>
<comment type="similarity">
    <text evidence="1">Belongs to the type-I restriction system S methylase family.</text>
</comment>
<gene>
    <name evidence="5" type="ORF">J15TS10_51320</name>
</gene>
<dbReference type="Proteomes" id="UP000681290">
    <property type="component" value="Unassembled WGS sequence"/>
</dbReference>
<dbReference type="InterPro" id="IPR000055">
    <property type="entry name" value="Restrct_endonuc_typeI_TRD"/>
</dbReference>
<evidence type="ECO:0000259" key="4">
    <source>
        <dbReference type="Pfam" id="PF01420"/>
    </source>
</evidence>
<dbReference type="Gene3D" id="3.90.220.20">
    <property type="entry name" value="DNA methylase specificity domains"/>
    <property type="match status" value="2"/>
</dbReference>
<keyword evidence="5" id="KW-0540">Nuclease</keyword>
<keyword evidence="2" id="KW-0680">Restriction system</keyword>
<dbReference type="SUPFAM" id="SSF116734">
    <property type="entry name" value="DNA methylase specificity domain"/>
    <property type="match status" value="2"/>
</dbReference>
<comment type="caution">
    <text evidence="5">The sequence shown here is derived from an EMBL/GenBank/DDBJ whole genome shotgun (WGS) entry which is preliminary data.</text>
</comment>
<evidence type="ECO:0000256" key="1">
    <source>
        <dbReference type="ARBA" id="ARBA00010923"/>
    </source>
</evidence>
<accession>A0ABQ4MZI0</accession>
<evidence type="ECO:0000256" key="2">
    <source>
        <dbReference type="ARBA" id="ARBA00022747"/>
    </source>
</evidence>
<feature type="domain" description="Type I restriction modification DNA specificity" evidence="4">
    <location>
        <begin position="228"/>
        <end position="375"/>
    </location>
</feature>
<dbReference type="RefSeq" id="WP_213595429.1">
    <property type="nucleotide sequence ID" value="NZ_BOSM01000017.1"/>
</dbReference>